<proteinExistence type="predicted"/>
<dbReference type="PANTHER" id="PTHR43433:SF5">
    <property type="entry name" value="AB HYDROLASE-1 DOMAIN-CONTAINING PROTEIN"/>
    <property type="match status" value="1"/>
</dbReference>
<comment type="caution">
    <text evidence="2">The sequence shown here is derived from an EMBL/GenBank/DDBJ whole genome shotgun (WGS) entry which is preliminary data.</text>
</comment>
<gene>
    <name evidence="2" type="ORF">JOM49_005575</name>
</gene>
<sequence>MTVATVLVPGMLCDAALWDGVRGGLGPDVVDVEITAGDIGGMAEQVLAAVPGPFRLVGLSLGAIVGFEVLRRAPDRVRGLCAISTNAGAPRPEQRQGWLDLARSTVDGQFDAVVRERIAPTMFADGKPELIGAFMAMAHRVGPAVFLRQLAAQATRRDQHGELSRHRVPALVLCGDRDALCPPAFHERLAAALPAADLKVLPGAGHLLPWEADLGSLLREHLDIDLTEETKQCPKS</sequence>
<dbReference type="Pfam" id="PF12697">
    <property type="entry name" value="Abhydrolase_6"/>
    <property type="match status" value="1"/>
</dbReference>
<organism evidence="2 3">
    <name type="scientific">Amycolatopsis magusensis</name>
    <dbReference type="NCBI Taxonomy" id="882444"/>
    <lineage>
        <taxon>Bacteria</taxon>
        <taxon>Bacillati</taxon>
        <taxon>Actinomycetota</taxon>
        <taxon>Actinomycetes</taxon>
        <taxon>Pseudonocardiales</taxon>
        <taxon>Pseudonocardiaceae</taxon>
        <taxon>Amycolatopsis</taxon>
    </lineage>
</organism>
<protein>
    <submittedName>
        <fullName evidence="2">Pimeloyl-ACP methyl ester carboxylesterase</fullName>
    </submittedName>
</protein>
<feature type="domain" description="AB hydrolase-1" evidence="1">
    <location>
        <begin position="32"/>
        <end position="211"/>
    </location>
</feature>
<dbReference type="InterPro" id="IPR050471">
    <property type="entry name" value="AB_hydrolase"/>
</dbReference>
<dbReference type="RefSeq" id="WP_209667119.1">
    <property type="nucleotide sequence ID" value="NZ_JAGGMS010000001.1"/>
</dbReference>
<reference evidence="2 3" key="1">
    <citation type="submission" date="2021-03" db="EMBL/GenBank/DDBJ databases">
        <title>Sequencing the genomes of 1000 actinobacteria strains.</title>
        <authorList>
            <person name="Klenk H.-P."/>
        </authorList>
    </citation>
    <scope>NUCLEOTIDE SEQUENCE [LARGE SCALE GENOMIC DNA]</scope>
    <source>
        <strain evidence="2 3">DSM 45510</strain>
    </source>
</reference>
<accession>A0ABS4PX92</accession>
<evidence type="ECO:0000259" key="1">
    <source>
        <dbReference type="Pfam" id="PF12697"/>
    </source>
</evidence>
<dbReference type="Proteomes" id="UP000741013">
    <property type="component" value="Unassembled WGS sequence"/>
</dbReference>
<dbReference type="PANTHER" id="PTHR43433">
    <property type="entry name" value="HYDROLASE, ALPHA/BETA FOLD FAMILY PROTEIN"/>
    <property type="match status" value="1"/>
</dbReference>
<dbReference type="InterPro" id="IPR029058">
    <property type="entry name" value="AB_hydrolase_fold"/>
</dbReference>
<dbReference type="InterPro" id="IPR000073">
    <property type="entry name" value="AB_hydrolase_1"/>
</dbReference>
<dbReference type="Gene3D" id="3.40.50.1820">
    <property type="entry name" value="alpha/beta hydrolase"/>
    <property type="match status" value="1"/>
</dbReference>
<dbReference type="SUPFAM" id="SSF53474">
    <property type="entry name" value="alpha/beta-Hydrolases"/>
    <property type="match status" value="1"/>
</dbReference>
<evidence type="ECO:0000313" key="3">
    <source>
        <dbReference type="Proteomes" id="UP000741013"/>
    </source>
</evidence>
<evidence type="ECO:0000313" key="2">
    <source>
        <dbReference type="EMBL" id="MBP2184049.1"/>
    </source>
</evidence>
<dbReference type="EMBL" id="JAGGMS010000001">
    <property type="protein sequence ID" value="MBP2184049.1"/>
    <property type="molecule type" value="Genomic_DNA"/>
</dbReference>
<keyword evidence="3" id="KW-1185">Reference proteome</keyword>
<name>A0ABS4PX92_9PSEU</name>